<dbReference type="InParanoid" id="A0A4S2MVU7"/>
<feature type="domain" description="Nephrocystin 3-like N-terminal" evidence="4">
    <location>
        <begin position="2"/>
        <end position="158"/>
    </location>
</feature>
<dbReference type="CDD" id="cd00200">
    <property type="entry name" value="WD40"/>
    <property type="match status" value="1"/>
</dbReference>
<dbReference type="Proteomes" id="UP000298138">
    <property type="component" value="Unassembled WGS sequence"/>
</dbReference>
<organism evidence="5 6">
    <name type="scientific">Ascodesmis nigricans</name>
    <dbReference type="NCBI Taxonomy" id="341454"/>
    <lineage>
        <taxon>Eukaryota</taxon>
        <taxon>Fungi</taxon>
        <taxon>Dikarya</taxon>
        <taxon>Ascomycota</taxon>
        <taxon>Pezizomycotina</taxon>
        <taxon>Pezizomycetes</taxon>
        <taxon>Pezizales</taxon>
        <taxon>Ascodesmidaceae</taxon>
        <taxon>Ascodesmis</taxon>
    </lineage>
</organism>
<dbReference type="Pfam" id="PF24883">
    <property type="entry name" value="NPHP3_N"/>
    <property type="match status" value="1"/>
</dbReference>
<dbReference type="InterPro" id="IPR027417">
    <property type="entry name" value="P-loop_NTPase"/>
</dbReference>
<dbReference type="Gene3D" id="2.130.10.10">
    <property type="entry name" value="YVTN repeat-like/Quinoprotein amine dehydrogenase"/>
    <property type="match status" value="2"/>
</dbReference>
<dbReference type="PROSITE" id="PS50294">
    <property type="entry name" value="WD_REPEATS_REGION"/>
    <property type="match status" value="6"/>
</dbReference>
<dbReference type="InterPro" id="IPR020472">
    <property type="entry name" value="WD40_PAC1"/>
</dbReference>
<dbReference type="PROSITE" id="PS50082">
    <property type="entry name" value="WD_REPEATS_2"/>
    <property type="match status" value="6"/>
</dbReference>
<evidence type="ECO:0000259" key="4">
    <source>
        <dbReference type="Pfam" id="PF24883"/>
    </source>
</evidence>
<dbReference type="EMBL" id="ML220123">
    <property type="protein sequence ID" value="TGZ80730.1"/>
    <property type="molecule type" value="Genomic_DNA"/>
</dbReference>
<name>A0A4S2MVU7_9PEZI</name>
<dbReference type="Pfam" id="PF00400">
    <property type="entry name" value="WD40"/>
    <property type="match status" value="7"/>
</dbReference>
<dbReference type="SMART" id="SM00320">
    <property type="entry name" value="WD40"/>
    <property type="match status" value="7"/>
</dbReference>
<dbReference type="PANTHER" id="PTHR19848">
    <property type="entry name" value="WD40 REPEAT PROTEIN"/>
    <property type="match status" value="1"/>
</dbReference>
<reference evidence="5 6" key="1">
    <citation type="submission" date="2019-04" db="EMBL/GenBank/DDBJ databases">
        <title>Comparative genomics and transcriptomics to analyze fruiting body development in filamentous ascomycetes.</title>
        <authorList>
            <consortium name="DOE Joint Genome Institute"/>
            <person name="Lutkenhaus R."/>
            <person name="Traeger S."/>
            <person name="Breuer J."/>
            <person name="Kuo A."/>
            <person name="Lipzen A."/>
            <person name="Pangilinan J."/>
            <person name="Dilworth D."/>
            <person name="Sandor L."/>
            <person name="Poggeler S."/>
            <person name="Barry K."/>
            <person name="Grigoriev I.V."/>
            <person name="Nowrousian M."/>
        </authorList>
    </citation>
    <scope>NUCLEOTIDE SEQUENCE [LARGE SCALE GENOMIC DNA]</scope>
    <source>
        <strain evidence="5 6">CBS 389.68</strain>
    </source>
</reference>
<evidence type="ECO:0000256" key="2">
    <source>
        <dbReference type="ARBA" id="ARBA00022737"/>
    </source>
</evidence>
<dbReference type="PANTHER" id="PTHR19848:SF8">
    <property type="entry name" value="F-BOX AND WD REPEAT DOMAIN CONTAINING 7"/>
    <property type="match status" value="1"/>
</dbReference>
<dbReference type="Gene3D" id="3.40.50.300">
    <property type="entry name" value="P-loop containing nucleotide triphosphate hydrolases"/>
    <property type="match status" value="1"/>
</dbReference>
<feature type="repeat" description="WD" evidence="3">
    <location>
        <begin position="631"/>
        <end position="663"/>
    </location>
</feature>
<sequence length="904" mass="100916">MEWCRSSADSPCIYWLCAMAGMGKSTIARTVSMACDNEKRLGASFFFCKDDENLKNAQNFVTTIAFQLAEHIHGLKPLVGEAIKNQPDISEKTLEIQWKHLISDPLNSLDKPILEGFVVIIDALDECENNDDIQLILRVLARANEIHATHLKVFVTSRPETPIRKIFGYTMMKMHQLQILHHVPRETIDHNIRLYFQDQLKDDVTPENLDRLVEKAGGLFISAATACLFLKGAPAMKEKRLNLLLTNGTSSQNPEKVLDSIYTSILLSAIKDKYDEDEYEEVFKRYKRIVGAIILVSIPIPMDTLSRLLRLSKEAINDIIGDLHSVLDIPADNSYPIRTLHLSFRDFLLSGSRCQNTNLRIDELQGHRNLLSECLKCMSDKLRENMCDIPYPGISSCNVKKEIIEKALPPDLQYACRYWIYHLQRSGNEVSNDGNIEKFLQTHFLHWLEALSLMGMVLEGIDAIRALESKVSSDGNERLYELSHDARRFITKHRKTIEDAPLQIYSSALIFSPTSSIIRQQFTKKIPMWIKTPPLVRENWDPLLQTREGHSDSVETLAFSPDGETLASGSSDNTVRLWDPVTGASRGTLEGHSDTVFTLEFSPNGKTLASGSWDKTVRLWDPATGALHGTLEGHSDTVKTLAFSPDGNTLASGSWDKTVRLWDPATRASRGTLEGHSSGVNTLAFSPDGKILASGSWDKTVRLWDPATGALRGTLEGHSGSVFTLAFSPNGKILASGSWDNTVRLWDLATGASCGTLEGHSSRVNTLAFSPDENAHASGPWDKTVRLWDLASGALRGTLEDHSDWIKTLAFSSDGKFLADCQSSNGQLNPWGTSGSWITHEQHNMLFLPVDVRPRCYSIFSAFVAWGDAFGRVYTMELSSYQPPSNSIYPVNAGIRKAYERFHL</sequence>
<keyword evidence="2" id="KW-0677">Repeat</keyword>
<evidence type="ECO:0000256" key="3">
    <source>
        <dbReference type="PROSITE-ProRule" id="PRU00221"/>
    </source>
</evidence>
<evidence type="ECO:0000313" key="5">
    <source>
        <dbReference type="EMBL" id="TGZ80730.1"/>
    </source>
</evidence>
<keyword evidence="6" id="KW-1185">Reference proteome</keyword>
<feature type="repeat" description="WD" evidence="3">
    <location>
        <begin position="589"/>
        <end position="621"/>
    </location>
</feature>
<keyword evidence="1 3" id="KW-0853">WD repeat</keyword>
<proteinExistence type="predicted"/>
<protein>
    <submittedName>
        <fullName evidence="5">WD40 repeat-like protein</fullName>
    </submittedName>
</protein>
<dbReference type="STRING" id="341454.A0A4S2MVU7"/>
<dbReference type="InterPro" id="IPR036322">
    <property type="entry name" value="WD40_repeat_dom_sf"/>
</dbReference>
<feature type="repeat" description="WD" evidence="3">
    <location>
        <begin position="757"/>
        <end position="798"/>
    </location>
</feature>
<dbReference type="AlphaFoldDB" id="A0A4S2MVU7"/>
<feature type="repeat" description="WD" evidence="3">
    <location>
        <begin position="547"/>
        <end position="579"/>
    </location>
</feature>
<evidence type="ECO:0000313" key="6">
    <source>
        <dbReference type="Proteomes" id="UP000298138"/>
    </source>
</evidence>
<dbReference type="SUPFAM" id="SSF52540">
    <property type="entry name" value="P-loop containing nucleoside triphosphate hydrolases"/>
    <property type="match status" value="1"/>
</dbReference>
<accession>A0A4S2MVU7</accession>
<dbReference type="InterPro" id="IPR015943">
    <property type="entry name" value="WD40/YVTN_repeat-like_dom_sf"/>
</dbReference>
<feature type="repeat" description="WD" evidence="3">
    <location>
        <begin position="715"/>
        <end position="756"/>
    </location>
</feature>
<gene>
    <name evidence="5" type="ORF">EX30DRAFT_49925</name>
</gene>
<dbReference type="InterPro" id="IPR001680">
    <property type="entry name" value="WD40_rpt"/>
</dbReference>
<feature type="repeat" description="WD" evidence="3">
    <location>
        <begin position="673"/>
        <end position="714"/>
    </location>
</feature>
<dbReference type="PRINTS" id="PR00320">
    <property type="entry name" value="GPROTEINBRPT"/>
</dbReference>
<dbReference type="InterPro" id="IPR056884">
    <property type="entry name" value="NPHP3-like_N"/>
</dbReference>
<dbReference type="InterPro" id="IPR019775">
    <property type="entry name" value="WD40_repeat_CS"/>
</dbReference>
<dbReference type="PROSITE" id="PS00678">
    <property type="entry name" value="WD_REPEATS_1"/>
    <property type="match status" value="1"/>
</dbReference>
<dbReference type="SUPFAM" id="SSF50978">
    <property type="entry name" value="WD40 repeat-like"/>
    <property type="match status" value="1"/>
</dbReference>
<dbReference type="OrthoDB" id="674604at2759"/>
<evidence type="ECO:0000256" key="1">
    <source>
        <dbReference type="ARBA" id="ARBA00022574"/>
    </source>
</evidence>